<dbReference type="PROSITE" id="PS50941">
    <property type="entry name" value="CHIT_BIND_I_2"/>
    <property type="match status" value="1"/>
</dbReference>
<evidence type="ECO:0000259" key="13">
    <source>
        <dbReference type="PROSITE" id="PS50941"/>
    </source>
</evidence>
<dbReference type="RefSeq" id="XP_022576651.1">
    <property type="nucleotide sequence ID" value="XM_022727659.1"/>
</dbReference>
<comment type="caution">
    <text evidence="11">Lacks conserved residue(s) required for the propagation of feature annotation.</text>
</comment>
<dbReference type="PROSITE" id="PS01095">
    <property type="entry name" value="GH18_1"/>
    <property type="match status" value="1"/>
</dbReference>
<evidence type="ECO:0000256" key="8">
    <source>
        <dbReference type="ARBA" id="ARBA00023277"/>
    </source>
</evidence>
<dbReference type="Gene3D" id="3.20.20.80">
    <property type="entry name" value="Glycosidases"/>
    <property type="match status" value="1"/>
</dbReference>
<evidence type="ECO:0000313" key="16">
    <source>
        <dbReference type="Proteomes" id="UP000184188"/>
    </source>
</evidence>
<evidence type="ECO:0000256" key="5">
    <source>
        <dbReference type="ARBA" id="ARBA00022801"/>
    </source>
</evidence>
<dbReference type="PROSITE" id="PS00026">
    <property type="entry name" value="CHIT_BIND_I_1"/>
    <property type="match status" value="1"/>
</dbReference>
<dbReference type="InterPro" id="IPR001002">
    <property type="entry name" value="Chitin-bd_1"/>
</dbReference>
<proteinExistence type="inferred from homology"/>
<dbReference type="Proteomes" id="UP000184188">
    <property type="component" value="Unassembled WGS sequence"/>
</dbReference>
<dbReference type="GO" id="GO:0000272">
    <property type="term" value="P:polysaccharide catabolic process"/>
    <property type="evidence" value="ECO:0007669"/>
    <property type="project" value="UniProtKB-KW"/>
</dbReference>
<evidence type="ECO:0000256" key="2">
    <source>
        <dbReference type="ARBA" id="ARBA00008682"/>
    </source>
</evidence>
<dbReference type="GO" id="GO:0008061">
    <property type="term" value="F:chitin binding"/>
    <property type="evidence" value="ECO:0007669"/>
    <property type="project" value="UniProtKB-UniRule"/>
</dbReference>
<evidence type="ECO:0000256" key="3">
    <source>
        <dbReference type="ARBA" id="ARBA00012729"/>
    </source>
</evidence>
<comment type="similarity">
    <text evidence="2">Belongs to the glycosyl hydrolase 18 family. Chitinase class V subfamily.</text>
</comment>
<dbReference type="STRING" id="1073090.A0A1L9S4Q5"/>
<organism evidence="15 16">
    <name type="scientific">Penicilliopsis zonata CBS 506.65</name>
    <dbReference type="NCBI Taxonomy" id="1073090"/>
    <lineage>
        <taxon>Eukaryota</taxon>
        <taxon>Fungi</taxon>
        <taxon>Dikarya</taxon>
        <taxon>Ascomycota</taxon>
        <taxon>Pezizomycotina</taxon>
        <taxon>Eurotiomycetes</taxon>
        <taxon>Eurotiomycetidae</taxon>
        <taxon>Eurotiales</taxon>
        <taxon>Aspergillaceae</taxon>
        <taxon>Penicilliopsis</taxon>
    </lineage>
</organism>
<evidence type="ECO:0000256" key="1">
    <source>
        <dbReference type="ARBA" id="ARBA00000822"/>
    </source>
</evidence>
<dbReference type="Pfam" id="PF00704">
    <property type="entry name" value="Glyco_hydro_18"/>
    <property type="match status" value="1"/>
</dbReference>
<dbReference type="InterPro" id="IPR036861">
    <property type="entry name" value="Endochitinase-like_sf"/>
</dbReference>
<keyword evidence="10" id="KW-0624">Polysaccharide degradation</keyword>
<dbReference type="InterPro" id="IPR001223">
    <property type="entry name" value="Glyco_hydro18_cat"/>
</dbReference>
<dbReference type="InterPro" id="IPR053214">
    <property type="entry name" value="LysM12-like"/>
</dbReference>
<dbReference type="InterPro" id="IPR017853">
    <property type="entry name" value="GH"/>
</dbReference>
<keyword evidence="4 11" id="KW-0147">Chitin-binding</keyword>
<dbReference type="SUPFAM" id="SSF51445">
    <property type="entry name" value="(Trans)glycosidases"/>
    <property type="match status" value="1"/>
</dbReference>
<dbReference type="GO" id="GO:0008843">
    <property type="term" value="F:endochitinase activity"/>
    <property type="evidence" value="ECO:0007669"/>
    <property type="project" value="UniProtKB-EC"/>
</dbReference>
<evidence type="ECO:0000256" key="4">
    <source>
        <dbReference type="ARBA" id="ARBA00022669"/>
    </source>
</evidence>
<keyword evidence="8" id="KW-0119">Carbohydrate metabolism</keyword>
<evidence type="ECO:0000256" key="6">
    <source>
        <dbReference type="ARBA" id="ARBA00023024"/>
    </source>
</evidence>
<keyword evidence="5 12" id="KW-0378">Hydrolase</keyword>
<gene>
    <name evidence="15" type="ORF">ASPZODRAFT_20739</name>
</gene>
<keyword evidence="6" id="KW-0146">Chitin degradation</keyword>
<dbReference type="Gene3D" id="3.30.60.10">
    <property type="entry name" value="Endochitinase-like"/>
    <property type="match status" value="1"/>
</dbReference>
<dbReference type="VEuPathDB" id="FungiDB:ASPZODRAFT_20739"/>
<evidence type="ECO:0000256" key="10">
    <source>
        <dbReference type="ARBA" id="ARBA00023326"/>
    </source>
</evidence>
<dbReference type="EMBL" id="KV878367">
    <property type="protein sequence ID" value="OJJ42141.1"/>
    <property type="molecule type" value="Genomic_DNA"/>
</dbReference>
<dbReference type="EC" id="3.2.1.14" evidence="3"/>
<evidence type="ECO:0000259" key="14">
    <source>
        <dbReference type="PROSITE" id="PS51910"/>
    </source>
</evidence>
<feature type="disulfide bond" evidence="11">
    <location>
        <begin position="44"/>
        <end position="58"/>
    </location>
</feature>
<evidence type="ECO:0000256" key="12">
    <source>
        <dbReference type="RuleBase" id="RU000489"/>
    </source>
</evidence>
<dbReference type="PANTHER" id="PTHR47700">
    <property type="entry name" value="V CHITINASE, PUTATIVE (AFU_ORTHOLOGUE AFUA_6G13720)-RELATED"/>
    <property type="match status" value="1"/>
</dbReference>
<comment type="catalytic activity">
    <reaction evidence="1">
        <text>Random endo-hydrolysis of N-acetyl-beta-D-glucosaminide (1-&gt;4)-beta-linkages in chitin and chitodextrins.</text>
        <dbReference type="EC" id="3.2.1.14"/>
    </reaction>
</comment>
<dbReference type="InterPro" id="IPR011583">
    <property type="entry name" value="Chitinase_II/V-like_cat"/>
</dbReference>
<dbReference type="AlphaFoldDB" id="A0A1L9S4Q5"/>
<dbReference type="CDD" id="cd00035">
    <property type="entry name" value="ChtBD1"/>
    <property type="match status" value="1"/>
</dbReference>
<dbReference type="SUPFAM" id="SSF54556">
    <property type="entry name" value="Chitinase insertion domain"/>
    <property type="match status" value="1"/>
</dbReference>
<dbReference type="SMART" id="SM00270">
    <property type="entry name" value="ChtBD1"/>
    <property type="match status" value="2"/>
</dbReference>
<dbReference type="GeneID" id="34614123"/>
<dbReference type="PROSITE" id="PS51910">
    <property type="entry name" value="GH18_2"/>
    <property type="match status" value="1"/>
</dbReference>
<accession>A0A1L9S4Q5</accession>
<feature type="disulfide bond" evidence="11">
    <location>
        <begin position="62"/>
        <end position="66"/>
    </location>
</feature>
<dbReference type="GO" id="GO:0006032">
    <property type="term" value="P:chitin catabolic process"/>
    <property type="evidence" value="ECO:0007669"/>
    <property type="project" value="UniProtKB-KW"/>
</dbReference>
<dbReference type="Pfam" id="PF00187">
    <property type="entry name" value="Chitin_bind_1"/>
    <property type="match status" value="1"/>
</dbReference>
<dbReference type="InterPro" id="IPR029070">
    <property type="entry name" value="Chitinase_insertion_sf"/>
</dbReference>
<evidence type="ECO:0000313" key="15">
    <source>
        <dbReference type="EMBL" id="OJJ42141.1"/>
    </source>
</evidence>
<evidence type="ECO:0000256" key="11">
    <source>
        <dbReference type="PROSITE-ProRule" id="PRU00261"/>
    </source>
</evidence>
<protein>
    <recommendedName>
        <fullName evidence="3">chitinase</fullName>
        <ecNumber evidence="3">3.2.1.14</ecNumber>
    </recommendedName>
</protein>
<keyword evidence="9 12" id="KW-0326">Glycosidase</keyword>
<dbReference type="InterPro" id="IPR018371">
    <property type="entry name" value="Chitin-binding_1_CS"/>
</dbReference>
<feature type="disulfide bond" evidence="11">
    <location>
        <begin position="39"/>
        <end position="51"/>
    </location>
</feature>
<name>A0A1L9S4Q5_9EURO</name>
<keyword evidence="7" id="KW-0843">Virulence</keyword>
<sequence length="1071" mass="117234">MPRAGYCGFGPSFCGSGCVSNCDATSECGPFANPPGKTCPLNTCCSQYGFCGTTEEFCGAGCQSNCVLHPQPPPGSPNNQTLSKVIGYYEAWSARSKCHQTSPKDLPVNGLTHLNYAFAYIDPSTWTLTTMDGATPLSLFDDLAALKATNPNLNIFISVGGWSFSDNDTATQPIFGNLAREETNRRTFAKNALAFLNQYGFDGIDIDWEYPGAPDRGGSKDDTQNYVHLLEALRTTFTNSGRKLGVTFTAPSSYWYLRWFDLPGMLKYADWMNWMTYDLHGVWDSSNPMHVPCNPSGSIVQGHTNLTEIKTAAELLWRVRVNPAQVSLGFAFYGRAFSLQDPGCTSPGCPFSGGADPGVCTGTSGYLSYYEIEQILSSNPDINIVHDNEAAVKYFAWSAGHIKANTKNRKMAPSQWISYDDKDTFGQKKEWTDEIGIGGSLIWASDLDDYDWKAQSGLTGIKVMEMGPGPVQTKEVLDGSLAKKCYLGAESVYRMPDGSSNPGILATTCRPDTAVGYDSHGCANGDDSSCVQPICCPPQAGLKNCQWRGDSSDGICNGECNVGEVKVASSSWGELDMQKCKRGEKVLCCEAGYMVSLIDGCRWTSNGDQCSSTEDSVAIALDLSGRLANPEHAQNYYCCSNEIQPTPLYNCHWVGEGDCDDVNCAANEVTLWRDALGDKPSACPWSKEKALCCQPHAEALAYLLCDIDLCKDIPEWCGDEDGIWDDEEGNEDYLHIDVLKGRPGEPREMIIQIGKLLGSSMEQALKMTSRGYAPGFKTFQGDGWRTMARLGGYKMGKDVCSATIVSFVKKEDILETGWNAEHLQEIQMVGQLIKTAVTGTLPSGKTMQSSILDAVKLINGWNKVYDTTLPRIGALVTDVAGWTPPVTPNDRIFEVIGSFAYRTGISFVERDINSAKLNLVKGYNVMALRRFKGFLDAVNLGNETAAKVIATTLQKTIGVFEYLNAEASLGGLTEARTAFLMEIARADKYMPELKGLLSIWKEFEPDFYATMVRFAASWINARIQQVHDRFPAGGSIDNPAVLKLLYDVKLISIATNRIKFDSQLDYDNVNV</sequence>
<keyword evidence="11" id="KW-1015">Disulfide bond</keyword>
<dbReference type="SUPFAM" id="SSF57016">
    <property type="entry name" value="Plant lectins/antimicrobial peptides"/>
    <property type="match status" value="1"/>
</dbReference>
<feature type="domain" description="GH18" evidence="14">
    <location>
        <begin position="83"/>
        <end position="462"/>
    </location>
</feature>
<dbReference type="PANTHER" id="PTHR47700:SF2">
    <property type="entry name" value="CHITINASE"/>
    <property type="match status" value="1"/>
</dbReference>
<dbReference type="Gene3D" id="3.10.50.10">
    <property type="match status" value="1"/>
</dbReference>
<dbReference type="SMART" id="SM00636">
    <property type="entry name" value="Glyco_18"/>
    <property type="match status" value="1"/>
</dbReference>
<dbReference type="OrthoDB" id="73875at2759"/>
<evidence type="ECO:0000256" key="9">
    <source>
        <dbReference type="ARBA" id="ARBA00023295"/>
    </source>
</evidence>
<feature type="domain" description="Chitin-binding type-1" evidence="13">
    <location>
        <begin position="25"/>
        <end position="68"/>
    </location>
</feature>
<keyword evidence="16" id="KW-1185">Reference proteome</keyword>
<dbReference type="InterPro" id="IPR001579">
    <property type="entry name" value="Glyco_hydro_18_chit_AS"/>
</dbReference>
<evidence type="ECO:0000256" key="7">
    <source>
        <dbReference type="ARBA" id="ARBA00023026"/>
    </source>
</evidence>
<reference evidence="16" key="1">
    <citation type="journal article" date="2017" name="Genome Biol.">
        <title>Comparative genomics reveals high biological diversity and specific adaptations in the industrially and medically important fungal genus Aspergillus.</title>
        <authorList>
            <person name="de Vries R.P."/>
            <person name="Riley R."/>
            <person name="Wiebenga A."/>
            <person name="Aguilar-Osorio G."/>
            <person name="Amillis S."/>
            <person name="Uchima C.A."/>
            <person name="Anderluh G."/>
            <person name="Asadollahi M."/>
            <person name="Askin M."/>
            <person name="Barry K."/>
            <person name="Battaglia E."/>
            <person name="Bayram O."/>
            <person name="Benocci T."/>
            <person name="Braus-Stromeyer S.A."/>
            <person name="Caldana C."/>
            <person name="Canovas D."/>
            <person name="Cerqueira G.C."/>
            <person name="Chen F."/>
            <person name="Chen W."/>
            <person name="Choi C."/>
            <person name="Clum A."/>
            <person name="Dos Santos R.A."/>
            <person name="Damasio A.R."/>
            <person name="Diallinas G."/>
            <person name="Emri T."/>
            <person name="Fekete E."/>
            <person name="Flipphi M."/>
            <person name="Freyberg S."/>
            <person name="Gallo A."/>
            <person name="Gournas C."/>
            <person name="Habgood R."/>
            <person name="Hainaut M."/>
            <person name="Harispe M.L."/>
            <person name="Henrissat B."/>
            <person name="Hilden K.S."/>
            <person name="Hope R."/>
            <person name="Hossain A."/>
            <person name="Karabika E."/>
            <person name="Karaffa L."/>
            <person name="Karanyi Z."/>
            <person name="Krasevec N."/>
            <person name="Kuo A."/>
            <person name="Kusch H."/>
            <person name="LaButti K."/>
            <person name="Lagendijk E.L."/>
            <person name="Lapidus A."/>
            <person name="Levasseur A."/>
            <person name="Lindquist E."/>
            <person name="Lipzen A."/>
            <person name="Logrieco A.F."/>
            <person name="MacCabe A."/>
            <person name="Maekelae M.R."/>
            <person name="Malavazi I."/>
            <person name="Melin P."/>
            <person name="Meyer V."/>
            <person name="Mielnichuk N."/>
            <person name="Miskei M."/>
            <person name="Molnar A.P."/>
            <person name="Mule G."/>
            <person name="Ngan C.Y."/>
            <person name="Orejas M."/>
            <person name="Orosz E."/>
            <person name="Ouedraogo J.P."/>
            <person name="Overkamp K.M."/>
            <person name="Park H.-S."/>
            <person name="Perrone G."/>
            <person name="Piumi F."/>
            <person name="Punt P.J."/>
            <person name="Ram A.F."/>
            <person name="Ramon A."/>
            <person name="Rauscher S."/>
            <person name="Record E."/>
            <person name="Riano-Pachon D.M."/>
            <person name="Robert V."/>
            <person name="Roehrig J."/>
            <person name="Ruller R."/>
            <person name="Salamov A."/>
            <person name="Salih N.S."/>
            <person name="Samson R.A."/>
            <person name="Sandor E."/>
            <person name="Sanguinetti M."/>
            <person name="Schuetze T."/>
            <person name="Sepcic K."/>
            <person name="Shelest E."/>
            <person name="Sherlock G."/>
            <person name="Sophianopoulou V."/>
            <person name="Squina F.M."/>
            <person name="Sun H."/>
            <person name="Susca A."/>
            <person name="Todd R.B."/>
            <person name="Tsang A."/>
            <person name="Unkles S.E."/>
            <person name="van de Wiele N."/>
            <person name="van Rossen-Uffink D."/>
            <person name="Oliveira J.V."/>
            <person name="Vesth T.C."/>
            <person name="Visser J."/>
            <person name="Yu J.-H."/>
            <person name="Zhou M."/>
            <person name="Andersen M.R."/>
            <person name="Archer D.B."/>
            <person name="Baker S.E."/>
            <person name="Benoit I."/>
            <person name="Brakhage A.A."/>
            <person name="Braus G.H."/>
            <person name="Fischer R."/>
            <person name="Frisvad J.C."/>
            <person name="Goldman G.H."/>
            <person name="Houbraken J."/>
            <person name="Oakley B."/>
            <person name="Pocsi I."/>
            <person name="Scazzocchio C."/>
            <person name="Seiboth B."/>
            <person name="vanKuyk P.A."/>
            <person name="Wortman J."/>
            <person name="Dyer P.S."/>
            <person name="Grigoriev I.V."/>
        </authorList>
    </citation>
    <scope>NUCLEOTIDE SEQUENCE [LARGE SCALE GENOMIC DNA]</scope>
    <source>
        <strain evidence="16">CBS 506.65</strain>
    </source>
</reference>